<proteinExistence type="predicted"/>
<dbReference type="PANTHER" id="PTHR33121">
    <property type="entry name" value="CYCLIC DI-GMP PHOSPHODIESTERASE PDEF"/>
    <property type="match status" value="1"/>
</dbReference>
<dbReference type="RefSeq" id="WP_090647633.1">
    <property type="nucleotide sequence ID" value="NZ_CBCRYE010000001.1"/>
</dbReference>
<dbReference type="InterPro" id="IPR001633">
    <property type="entry name" value="EAL_dom"/>
</dbReference>
<evidence type="ECO:0000313" key="3">
    <source>
        <dbReference type="EMBL" id="SCW60817.1"/>
    </source>
</evidence>
<dbReference type="Pfam" id="PF00563">
    <property type="entry name" value="EAL"/>
    <property type="match status" value="1"/>
</dbReference>
<dbReference type="SMART" id="SM00052">
    <property type="entry name" value="EAL"/>
    <property type="match status" value="1"/>
</dbReference>
<name>A0A1G4RVS0_9CAUL</name>
<accession>A0A1G4RVS0</accession>
<dbReference type="SUPFAM" id="SSF141868">
    <property type="entry name" value="EAL domain-like"/>
    <property type="match status" value="1"/>
</dbReference>
<sequence>MGKFTPAILVLTYILVGLSLAAMVWNGGSDFGTALAVLAGTLGVCLSFHAYASQQLAERRILRDVENVRDAHRLMVDAIDSTQKDMLELADRVQNQRTSRSEELTSEVKMLEDLVMKLGESIEDRLNSWQAAPAATVVPLRGTPAMNAKEAQALALIETIREALIANRVDLYLQPVVSLPQRKTIFYESFSRLRDATGRVLMPAEYLNVADAEGLVPSIDNLLLFRCVQIVRRLAKQDRRIGIFCNISLTSLRDETFFPQFLEFLNENRDLAGSLIFELGQDAFATRGSVEARNMAKLADLGFRFSLDKVTSIDFDLQDLHRSDVRYVKIGANLLLEQLLEVEGKPAMKFLKDIHAGDYAGLLARYGIEVIAEKVESEKQVVDILDIEIGYAQGHLFGEPRAIKEQVLAETDPPAGFIKSTLPQQGRRRA</sequence>
<dbReference type="STRING" id="260084.SAMN02927928_2176"/>
<keyword evidence="4" id="KW-1185">Reference proteome</keyword>
<keyword evidence="1" id="KW-0812">Transmembrane</keyword>
<evidence type="ECO:0000256" key="1">
    <source>
        <dbReference type="SAM" id="Phobius"/>
    </source>
</evidence>
<dbReference type="CDD" id="cd01948">
    <property type="entry name" value="EAL"/>
    <property type="match status" value="1"/>
</dbReference>
<gene>
    <name evidence="3" type="ORF">SAMN02927928_2176</name>
</gene>
<dbReference type="AlphaFoldDB" id="A0A1G4RVS0"/>
<protein>
    <submittedName>
        <fullName evidence="3">Cyclic-di-GMP phosphodiesterase, flagellum assembly factor TipF</fullName>
    </submittedName>
</protein>
<keyword evidence="1" id="KW-0472">Membrane</keyword>
<feature type="transmembrane region" description="Helical" evidence="1">
    <location>
        <begin position="31"/>
        <end position="52"/>
    </location>
</feature>
<dbReference type="EMBL" id="FMTS01000003">
    <property type="protein sequence ID" value="SCW60817.1"/>
    <property type="molecule type" value="Genomic_DNA"/>
</dbReference>
<dbReference type="OrthoDB" id="7178689at2"/>
<feature type="transmembrane region" description="Helical" evidence="1">
    <location>
        <begin position="7"/>
        <end position="25"/>
    </location>
</feature>
<feature type="domain" description="EAL" evidence="2">
    <location>
        <begin position="153"/>
        <end position="414"/>
    </location>
</feature>
<dbReference type="Gene3D" id="3.20.20.450">
    <property type="entry name" value="EAL domain"/>
    <property type="match status" value="1"/>
</dbReference>
<evidence type="ECO:0000259" key="2">
    <source>
        <dbReference type="PROSITE" id="PS50883"/>
    </source>
</evidence>
<organism evidence="3 4">
    <name type="scientific">Asticcacaulis taihuensis</name>
    <dbReference type="NCBI Taxonomy" id="260084"/>
    <lineage>
        <taxon>Bacteria</taxon>
        <taxon>Pseudomonadati</taxon>
        <taxon>Pseudomonadota</taxon>
        <taxon>Alphaproteobacteria</taxon>
        <taxon>Caulobacterales</taxon>
        <taxon>Caulobacteraceae</taxon>
        <taxon>Asticcacaulis</taxon>
    </lineage>
</organism>
<keyword evidence="1" id="KW-1133">Transmembrane helix</keyword>
<dbReference type="InterPro" id="IPR050706">
    <property type="entry name" value="Cyclic-di-GMP_PDE-like"/>
</dbReference>
<dbReference type="PROSITE" id="PS50883">
    <property type="entry name" value="EAL"/>
    <property type="match status" value="1"/>
</dbReference>
<dbReference type="PANTHER" id="PTHR33121:SF79">
    <property type="entry name" value="CYCLIC DI-GMP PHOSPHODIESTERASE PDED-RELATED"/>
    <property type="match status" value="1"/>
</dbReference>
<evidence type="ECO:0000313" key="4">
    <source>
        <dbReference type="Proteomes" id="UP000199150"/>
    </source>
</evidence>
<dbReference type="GO" id="GO:0071111">
    <property type="term" value="F:cyclic-guanylate-specific phosphodiesterase activity"/>
    <property type="evidence" value="ECO:0007669"/>
    <property type="project" value="InterPro"/>
</dbReference>
<dbReference type="Proteomes" id="UP000199150">
    <property type="component" value="Unassembled WGS sequence"/>
</dbReference>
<reference evidence="4" key="1">
    <citation type="submission" date="2016-10" db="EMBL/GenBank/DDBJ databases">
        <authorList>
            <person name="Varghese N."/>
            <person name="Submissions S."/>
        </authorList>
    </citation>
    <scope>NUCLEOTIDE SEQUENCE [LARGE SCALE GENOMIC DNA]</scope>
    <source>
        <strain evidence="4">CGMCC 1.3431</strain>
    </source>
</reference>
<dbReference type="InterPro" id="IPR035919">
    <property type="entry name" value="EAL_sf"/>
</dbReference>